<feature type="chain" id="PRO_5030072584" evidence="1">
    <location>
        <begin position="22"/>
        <end position="185"/>
    </location>
</feature>
<dbReference type="RefSeq" id="WP_015961889.1">
    <property type="nucleotide sequence ID" value="NZ_CP021281.1"/>
</dbReference>
<gene>
    <name evidence="2" type="ORF">D1H98_05170</name>
</gene>
<protein>
    <submittedName>
        <fullName evidence="2">Uncharacterized protein</fullName>
    </submittedName>
</protein>
<feature type="signal peptide" evidence="1">
    <location>
        <begin position="1"/>
        <end position="21"/>
    </location>
</feature>
<evidence type="ECO:0000313" key="3">
    <source>
        <dbReference type="Proteomes" id="UP000277145"/>
    </source>
</evidence>
<keyword evidence="1" id="KW-0732">Signal</keyword>
<reference evidence="2 3" key="1">
    <citation type="submission" date="2018-08" db="EMBL/GenBank/DDBJ databases">
        <title>Genome Sequences of Legionella pneumophila subsp. pneumophila Isolates, Recovered from a Drinking Water System in a Large Builging.</title>
        <authorList>
            <person name="Gomez-Alvarez V."/>
            <person name="Boczek L."/>
            <person name="King D."/>
            <person name="Pemberton A."/>
            <person name="Pfaller S."/>
            <person name="Rodgers M."/>
            <person name="Santodomingo J."/>
            <person name="Revetta R."/>
        </authorList>
    </citation>
    <scope>NUCLEOTIDE SEQUENCE [LARGE SCALE GENOMIC DNA]</scope>
    <source>
        <strain evidence="2 3">L01C.1</strain>
    </source>
</reference>
<proteinExistence type="predicted"/>
<comment type="caution">
    <text evidence="2">The sequence shown here is derived from an EMBL/GenBank/DDBJ whole genome shotgun (WGS) entry which is preliminary data.</text>
</comment>
<accession>A0A3A6W5D3</accession>
<organism evidence="2 3">
    <name type="scientific">Legionella pneumophila subsp. pneumophila</name>
    <dbReference type="NCBI Taxonomy" id="91891"/>
    <lineage>
        <taxon>Bacteria</taxon>
        <taxon>Pseudomonadati</taxon>
        <taxon>Pseudomonadota</taxon>
        <taxon>Gammaproteobacteria</taxon>
        <taxon>Legionellales</taxon>
        <taxon>Legionellaceae</taxon>
        <taxon>Legionella</taxon>
    </lineage>
</organism>
<dbReference type="AlphaFoldDB" id="A0A3A6W5D3"/>
<dbReference type="EMBL" id="QWDR01000001">
    <property type="protein sequence ID" value="RJY34185.1"/>
    <property type="molecule type" value="Genomic_DNA"/>
</dbReference>
<name>A0A3A6W5D3_LEGPN</name>
<sequence>MNTRIICFALILCNFIPPVFSADCNIAYMEEEKLLAMDYDSFDQLEVGWRKYAKLGCYYEIGALIDKYLDKNRNSLADWQTIGITWHAGQMYAFGNEYGIAENRFIHSINPNEPDNTPILWNDYVYATIAFLNNDVAELKFRRDKIAAGPILNGTKPNLTVVDNLILYIGQPYSMAYSGNREWDS</sequence>
<evidence type="ECO:0000256" key="1">
    <source>
        <dbReference type="SAM" id="SignalP"/>
    </source>
</evidence>
<evidence type="ECO:0000313" key="2">
    <source>
        <dbReference type="EMBL" id="RJY34185.1"/>
    </source>
</evidence>
<dbReference type="Proteomes" id="UP000277145">
    <property type="component" value="Unassembled WGS sequence"/>
</dbReference>